<evidence type="ECO:0000313" key="3">
    <source>
        <dbReference type="Proteomes" id="UP000016933"/>
    </source>
</evidence>
<dbReference type="Proteomes" id="UP000016933">
    <property type="component" value="Unassembled WGS sequence"/>
</dbReference>
<reference evidence="3" key="1">
    <citation type="journal article" date="2012" name="PLoS Genet.">
        <title>The genomes of the fungal plant pathogens Cladosporium fulvum and Dothistroma septosporum reveal adaptation to different hosts and lifestyles but also signatures of common ancestry.</title>
        <authorList>
            <person name="de Wit P.J.G.M."/>
            <person name="van der Burgt A."/>
            <person name="Oekmen B."/>
            <person name="Stergiopoulos I."/>
            <person name="Abd-Elsalam K.A."/>
            <person name="Aerts A.L."/>
            <person name="Bahkali A.H."/>
            <person name="Beenen H.G."/>
            <person name="Chettri P."/>
            <person name="Cox M.P."/>
            <person name="Datema E."/>
            <person name="de Vries R.P."/>
            <person name="Dhillon B."/>
            <person name="Ganley A.R."/>
            <person name="Griffiths S.A."/>
            <person name="Guo Y."/>
            <person name="Hamelin R.C."/>
            <person name="Henrissat B."/>
            <person name="Kabir M.S."/>
            <person name="Jashni M.K."/>
            <person name="Kema G."/>
            <person name="Klaubauf S."/>
            <person name="Lapidus A."/>
            <person name="Levasseur A."/>
            <person name="Lindquist E."/>
            <person name="Mehrabi R."/>
            <person name="Ohm R.A."/>
            <person name="Owen T.J."/>
            <person name="Salamov A."/>
            <person name="Schwelm A."/>
            <person name="Schijlen E."/>
            <person name="Sun H."/>
            <person name="van den Burg H.A."/>
            <person name="van Ham R.C.H.J."/>
            <person name="Zhang S."/>
            <person name="Goodwin S.B."/>
            <person name="Grigoriev I.V."/>
            <person name="Collemare J."/>
            <person name="Bradshaw R.E."/>
        </authorList>
    </citation>
    <scope>NUCLEOTIDE SEQUENCE [LARGE SCALE GENOMIC DNA]</scope>
    <source>
        <strain evidence="3">NZE10 / CBS 128990</strain>
    </source>
</reference>
<accession>M2WHP5</accession>
<dbReference type="HOGENOM" id="CLU_1845041_0_0_1"/>
<protein>
    <submittedName>
        <fullName evidence="2">Uncharacterized protein</fullName>
    </submittedName>
</protein>
<feature type="chain" id="PRO_5004028552" evidence="1">
    <location>
        <begin position="20"/>
        <end position="149"/>
    </location>
</feature>
<proteinExistence type="predicted"/>
<evidence type="ECO:0000256" key="1">
    <source>
        <dbReference type="SAM" id="SignalP"/>
    </source>
</evidence>
<evidence type="ECO:0000313" key="2">
    <source>
        <dbReference type="EMBL" id="EME38122.1"/>
    </source>
</evidence>
<dbReference type="AlphaFoldDB" id="M2WHP5"/>
<feature type="signal peptide" evidence="1">
    <location>
        <begin position="1"/>
        <end position="19"/>
    </location>
</feature>
<dbReference type="EMBL" id="KB446548">
    <property type="protein sequence ID" value="EME38122.1"/>
    <property type="molecule type" value="Genomic_DNA"/>
</dbReference>
<keyword evidence="3" id="KW-1185">Reference proteome</keyword>
<gene>
    <name evidence="2" type="ORF">DOTSEDRAFT_29707</name>
</gene>
<organism evidence="2 3">
    <name type="scientific">Dothistroma septosporum (strain NZE10 / CBS 128990)</name>
    <name type="common">Red band needle blight fungus</name>
    <name type="synonym">Mycosphaerella pini</name>
    <dbReference type="NCBI Taxonomy" id="675120"/>
    <lineage>
        <taxon>Eukaryota</taxon>
        <taxon>Fungi</taxon>
        <taxon>Dikarya</taxon>
        <taxon>Ascomycota</taxon>
        <taxon>Pezizomycotina</taxon>
        <taxon>Dothideomycetes</taxon>
        <taxon>Dothideomycetidae</taxon>
        <taxon>Mycosphaerellales</taxon>
        <taxon>Mycosphaerellaceae</taxon>
        <taxon>Dothistroma</taxon>
    </lineage>
</organism>
<name>M2WHP5_DOTSN</name>
<sequence length="149" mass="17012">MVRMLVLLIVTLLPPCILGHAFGHFNVWVPGWDDRNCEKPGWGYAEKVDGNRGCHTFTSSSASWQLHWKKHRGDRYPSKYGICEAQFWKQPQCPGSPFAVQKHVNTFDIIGKCHHAEEDGTVTGHGNLTGEPIDIWSMKIQCHKHWYGE</sequence>
<keyword evidence="1" id="KW-0732">Signal</keyword>
<reference evidence="2 3" key="2">
    <citation type="journal article" date="2012" name="PLoS Pathog.">
        <title>Diverse lifestyles and strategies of plant pathogenesis encoded in the genomes of eighteen Dothideomycetes fungi.</title>
        <authorList>
            <person name="Ohm R.A."/>
            <person name="Feau N."/>
            <person name="Henrissat B."/>
            <person name="Schoch C.L."/>
            <person name="Horwitz B.A."/>
            <person name="Barry K.W."/>
            <person name="Condon B.J."/>
            <person name="Copeland A.C."/>
            <person name="Dhillon B."/>
            <person name="Glaser F."/>
            <person name="Hesse C.N."/>
            <person name="Kosti I."/>
            <person name="LaButti K."/>
            <person name="Lindquist E.A."/>
            <person name="Lucas S."/>
            <person name="Salamov A.A."/>
            <person name="Bradshaw R.E."/>
            <person name="Ciuffetti L."/>
            <person name="Hamelin R.C."/>
            <person name="Kema G.H.J."/>
            <person name="Lawrence C."/>
            <person name="Scott J.A."/>
            <person name="Spatafora J.W."/>
            <person name="Turgeon B.G."/>
            <person name="de Wit P.J.G.M."/>
            <person name="Zhong S."/>
            <person name="Goodwin S.B."/>
            <person name="Grigoriev I.V."/>
        </authorList>
    </citation>
    <scope>NUCLEOTIDE SEQUENCE [LARGE SCALE GENOMIC DNA]</scope>
    <source>
        <strain evidence="3">NZE10 / CBS 128990</strain>
    </source>
</reference>